<evidence type="ECO:0000259" key="5">
    <source>
        <dbReference type="Pfam" id="PF08241"/>
    </source>
</evidence>
<dbReference type="EMBL" id="VYZN01000041">
    <property type="protein sequence ID" value="KAE9531566.1"/>
    <property type="molecule type" value="Genomic_DNA"/>
</dbReference>
<evidence type="ECO:0000313" key="6">
    <source>
        <dbReference type="EMBL" id="KAE9531566.1"/>
    </source>
</evidence>
<keyword evidence="2 4" id="KW-0808">Transferase</keyword>
<comment type="similarity">
    <text evidence="4">Belongs to the BMT2 family.</text>
</comment>
<reference evidence="6 7" key="1">
    <citation type="submission" date="2019-08" db="EMBL/GenBank/DDBJ databases">
        <title>The genome of the soybean aphid Biotype 1, its phylome, world population structure and adaptation to the North American continent.</title>
        <authorList>
            <person name="Giordano R."/>
            <person name="Donthu R.K."/>
            <person name="Hernandez A.G."/>
            <person name="Wright C.L."/>
            <person name="Zimin A.V."/>
        </authorList>
    </citation>
    <scope>NUCLEOTIDE SEQUENCE [LARGE SCALE GENOMIC DNA]</scope>
    <source>
        <tissue evidence="6">Whole aphids</tissue>
    </source>
</reference>
<dbReference type="PANTHER" id="PTHR21008:SF0">
    <property type="entry name" value="S-ADENOSYLMETHIONINE SENSOR UPSTREAM OF MTORC1"/>
    <property type="match status" value="1"/>
</dbReference>
<dbReference type="InterPro" id="IPR029063">
    <property type="entry name" value="SAM-dependent_MTases_sf"/>
</dbReference>
<keyword evidence="1 4" id="KW-0489">Methyltransferase</keyword>
<evidence type="ECO:0000256" key="4">
    <source>
        <dbReference type="HAMAP-Rule" id="MF_03044"/>
    </source>
</evidence>
<sequence>MSFLDDKKRKKNTRKPVDNEHIQHAEFIKNCHLKLRLNSMKIGADKAWQNHCSDDSLLKNYSNTMHKLASQFWDTNNKNDPLSCRISWISNNTLKYFQEDYLHEIIREKSLAQKFNVLWDINDLTSIPKNPFYLLDVGSCYNPFQKYSSFNVLPIDIAPAIENVVKCDFLTVPLDIELNIVDNVCQTLPISNFDIVVFSLFLEYFPLPKQRYKCCEKAYNVLKPGGLLVIATPDSSHASYNSIIMKNWKISLSNLGFWRIKYEKLTHIHCMVFRKCSLKQIPRNWLHSLNIKNNIEDLITIPQDSRNYGKTNETSKTIVQREDDDIVANLFSELVNV</sequence>
<gene>
    <name evidence="6" type="ORF">AGLY_010772</name>
</gene>
<dbReference type="GO" id="GO:0008757">
    <property type="term" value="F:S-adenosylmethionine-dependent methyltransferase activity"/>
    <property type="evidence" value="ECO:0007669"/>
    <property type="project" value="InterPro"/>
</dbReference>
<dbReference type="InterPro" id="IPR013216">
    <property type="entry name" value="Methyltransf_11"/>
</dbReference>
<feature type="binding site" evidence="4">
    <location>
        <position position="138"/>
    </location>
    <ligand>
        <name>S-adenosyl-L-methionine</name>
        <dbReference type="ChEBI" id="CHEBI:59789"/>
    </ligand>
</feature>
<comment type="function">
    <text evidence="4">S-adenosyl-L-methionine-binding protein that acts as an inhibitor of mTORC1 signaling. Acts as a sensor of S-adenosyl-L-methionine to signal methionine sufficiency to mTORC1. Probably also acts as a S-adenosyl-L-methionine-dependent methyltransferase.</text>
</comment>
<organism evidence="6 7">
    <name type="scientific">Aphis glycines</name>
    <name type="common">Soybean aphid</name>
    <dbReference type="NCBI Taxonomy" id="307491"/>
    <lineage>
        <taxon>Eukaryota</taxon>
        <taxon>Metazoa</taxon>
        <taxon>Ecdysozoa</taxon>
        <taxon>Arthropoda</taxon>
        <taxon>Hexapoda</taxon>
        <taxon>Insecta</taxon>
        <taxon>Pterygota</taxon>
        <taxon>Neoptera</taxon>
        <taxon>Paraneoptera</taxon>
        <taxon>Hemiptera</taxon>
        <taxon>Sternorrhyncha</taxon>
        <taxon>Aphidomorpha</taxon>
        <taxon>Aphidoidea</taxon>
        <taxon>Aphididae</taxon>
        <taxon>Aphidini</taxon>
        <taxon>Aphis</taxon>
        <taxon>Aphis</taxon>
    </lineage>
</organism>
<dbReference type="InterPro" id="IPR021867">
    <property type="entry name" value="Bmt2/SAMTOR"/>
</dbReference>
<evidence type="ECO:0000256" key="1">
    <source>
        <dbReference type="ARBA" id="ARBA00022603"/>
    </source>
</evidence>
<evidence type="ECO:0000256" key="3">
    <source>
        <dbReference type="ARBA" id="ARBA00022691"/>
    </source>
</evidence>
<dbReference type="GO" id="GO:1904262">
    <property type="term" value="P:negative regulation of TORC1 signaling"/>
    <property type="evidence" value="ECO:0007669"/>
    <property type="project" value="TreeGrafter"/>
</dbReference>
<evidence type="ECO:0000313" key="7">
    <source>
        <dbReference type="Proteomes" id="UP000475862"/>
    </source>
</evidence>
<feature type="domain" description="Methyltransferase type 11" evidence="5">
    <location>
        <begin position="135"/>
        <end position="230"/>
    </location>
</feature>
<dbReference type="HAMAP" id="MF_03044">
    <property type="entry name" value="BMT2"/>
    <property type="match status" value="1"/>
</dbReference>
<dbReference type="OrthoDB" id="5954793at2759"/>
<keyword evidence="3 4" id="KW-0949">S-adenosyl-L-methionine</keyword>
<evidence type="ECO:0000256" key="2">
    <source>
        <dbReference type="ARBA" id="ARBA00022679"/>
    </source>
</evidence>
<accession>A0A6G0TEJ0</accession>
<comment type="caution">
    <text evidence="6">The sequence shown here is derived from an EMBL/GenBank/DDBJ whole genome shotgun (WGS) entry which is preliminary data.</text>
</comment>
<dbReference type="CDD" id="cd02440">
    <property type="entry name" value="AdoMet_MTases"/>
    <property type="match status" value="1"/>
</dbReference>
<dbReference type="Pfam" id="PF08241">
    <property type="entry name" value="Methyltransf_11"/>
    <property type="match status" value="1"/>
</dbReference>
<dbReference type="SUPFAM" id="SSF53335">
    <property type="entry name" value="S-adenosyl-L-methionine-dependent methyltransferases"/>
    <property type="match status" value="1"/>
</dbReference>
<dbReference type="Proteomes" id="UP000475862">
    <property type="component" value="Unassembled WGS sequence"/>
</dbReference>
<feature type="binding site" evidence="4">
    <location>
        <position position="156"/>
    </location>
    <ligand>
        <name>S-adenosyl-L-methionine</name>
        <dbReference type="ChEBI" id="CHEBI:59789"/>
    </ligand>
</feature>
<proteinExistence type="inferred from homology"/>
<dbReference type="Gene3D" id="3.40.50.150">
    <property type="entry name" value="Vaccinia Virus protein VP39"/>
    <property type="match status" value="1"/>
</dbReference>
<dbReference type="GO" id="GO:0032259">
    <property type="term" value="P:methylation"/>
    <property type="evidence" value="ECO:0007669"/>
    <property type="project" value="UniProtKB-KW"/>
</dbReference>
<dbReference type="PANTHER" id="PTHR21008">
    <property type="entry name" value="S-ADENOSYLMETHIONINE SENSOR UPSTREAM OF MTORC1-RELATED"/>
    <property type="match status" value="1"/>
</dbReference>
<protein>
    <recommendedName>
        <fullName evidence="4">S-adenosylmethionine sensor upstream of mTORC1</fullName>
    </recommendedName>
    <alternativeName>
        <fullName evidence="4">Probable methyltransferase BMT2 homolog</fullName>
        <ecNumber evidence="4">2.1.1.-</ecNumber>
    </alternativeName>
</protein>
<dbReference type="AlphaFoldDB" id="A0A6G0TEJ0"/>
<name>A0A6G0TEJ0_APHGL</name>
<dbReference type="EC" id="2.1.1.-" evidence="4"/>
<keyword evidence="7" id="KW-1185">Reference proteome</keyword>